<dbReference type="RefSeq" id="WP_232179060.1">
    <property type="nucleotide sequence ID" value="NZ_JAJPWV010000007.1"/>
</dbReference>
<sequence length="270" mass="30284">MTAEEALLWDRIARFSIDEQGTQFTFAARLARENGWADAYTLRVINEYKKFLFFCCVSMQGVTPSDAVDQAWHLHLTYTKSYWIRLCQDTLNKQIHHNPTKGGSEQAALFKNYYNTSAQLYKQYFRAEPPADIWKDSKERFSDIKFQRVNLSKFWLVPKPAFITGRNKLYTVAVLAILLFAQQSGWSLIVFPIIIVLVVVLVYRNTHTNEGKKNRQNEKSGNTDSGCGGGDFSSDDSYLSNHHHSGHDGDSGCSSGCSGCSSGCSGCGGD</sequence>
<comment type="caution">
    <text evidence="3">The sequence shown here is derived from an EMBL/GenBank/DDBJ whole genome shotgun (WGS) entry which is preliminary data.</text>
</comment>
<keyword evidence="2" id="KW-0472">Membrane</keyword>
<keyword evidence="4" id="KW-1185">Reference proteome</keyword>
<evidence type="ECO:0000256" key="2">
    <source>
        <dbReference type="SAM" id="Phobius"/>
    </source>
</evidence>
<keyword evidence="2" id="KW-1133">Transmembrane helix</keyword>
<feature type="region of interest" description="Disordered" evidence="1">
    <location>
        <begin position="210"/>
        <end position="270"/>
    </location>
</feature>
<evidence type="ECO:0000313" key="3">
    <source>
        <dbReference type="EMBL" id="MCD8742498.1"/>
    </source>
</evidence>
<name>A0ABS8U5V2_9SPHI</name>
<dbReference type="Proteomes" id="UP001199919">
    <property type="component" value="Unassembled WGS sequence"/>
</dbReference>
<evidence type="ECO:0000313" key="4">
    <source>
        <dbReference type="Proteomes" id="UP001199919"/>
    </source>
</evidence>
<evidence type="ECO:0000256" key="1">
    <source>
        <dbReference type="SAM" id="MobiDB-lite"/>
    </source>
</evidence>
<accession>A0ABS8U5V2</accession>
<reference evidence="3 4" key="1">
    <citation type="submission" date="2021-12" db="EMBL/GenBank/DDBJ databases">
        <title>Mucilaginibacter roseus genome.</title>
        <authorList>
            <person name="Ferreira J.R."/>
            <person name="Newman J.D."/>
        </authorList>
    </citation>
    <scope>NUCLEOTIDE SEQUENCE [LARGE SCALE GENOMIC DNA]</scope>
    <source>
        <strain evidence="3 4">LMG 28454</strain>
    </source>
</reference>
<feature type="transmembrane region" description="Helical" evidence="2">
    <location>
        <begin position="185"/>
        <end position="203"/>
    </location>
</feature>
<organism evidence="3 4">
    <name type="scientific">Mucilaginibacter roseus</name>
    <dbReference type="NCBI Taxonomy" id="1528868"/>
    <lineage>
        <taxon>Bacteria</taxon>
        <taxon>Pseudomonadati</taxon>
        <taxon>Bacteroidota</taxon>
        <taxon>Sphingobacteriia</taxon>
        <taxon>Sphingobacteriales</taxon>
        <taxon>Sphingobacteriaceae</taxon>
        <taxon>Mucilaginibacter</taxon>
    </lineage>
</organism>
<keyword evidence="2" id="KW-0812">Transmembrane</keyword>
<gene>
    <name evidence="3" type="ORF">LT679_17945</name>
</gene>
<evidence type="ECO:0008006" key="5">
    <source>
        <dbReference type="Google" id="ProtNLM"/>
    </source>
</evidence>
<dbReference type="EMBL" id="JAJPWV010000007">
    <property type="protein sequence ID" value="MCD8742498.1"/>
    <property type="molecule type" value="Genomic_DNA"/>
</dbReference>
<feature type="compositionally biased region" description="Low complexity" evidence="1">
    <location>
        <begin position="251"/>
        <end position="264"/>
    </location>
</feature>
<protein>
    <recommendedName>
        <fullName evidence="5">TIGR04222 domain-containing membrane protein</fullName>
    </recommendedName>
</protein>
<proteinExistence type="predicted"/>